<evidence type="ECO:0000313" key="1">
    <source>
        <dbReference type="EMBL" id="MBX34570.1"/>
    </source>
</evidence>
<reference evidence="1" key="1">
    <citation type="submission" date="2018-02" db="EMBL/GenBank/DDBJ databases">
        <title>Rhizophora mucronata_Transcriptome.</title>
        <authorList>
            <person name="Meera S.P."/>
            <person name="Sreeshan A."/>
            <person name="Augustine A."/>
        </authorList>
    </citation>
    <scope>NUCLEOTIDE SEQUENCE</scope>
    <source>
        <tissue evidence="1">Leaf</tissue>
    </source>
</reference>
<dbReference type="EMBL" id="GGEC01054086">
    <property type="protein sequence ID" value="MBX34570.1"/>
    <property type="molecule type" value="Transcribed_RNA"/>
</dbReference>
<protein>
    <submittedName>
        <fullName evidence="1">Uncharacterized protein</fullName>
    </submittedName>
</protein>
<dbReference type="AlphaFoldDB" id="A0A2P2MWI6"/>
<name>A0A2P2MWI6_RHIMU</name>
<proteinExistence type="predicted"/>
<sequence>MSTPNIDFVATCTSIHLRLSKSIKFHQIIESYILIGFSYIDRMIHFLKHNIITLFIANMTSFILRSH</sequence>
<accession>A0A2P2MWI6</accession>
<organism evidence="1">
    <name type="scientific">Rhizophora mucronata</name>
    <name type="common">Asiatic mangrove</name>
    <dbReference type="NCBI Taxonomy" id="61149"/>
    <lineage>
        <taxon>Eukaryota</taxon>
        <taxon>Viridiplantae</taxon>
        <taxon>Streptophyta</taxon>
        <taxon>Embryophyta</taxon>
        <taxon>Tracheophyta</taxon>
        <taxon>Spermatophyta</taxon>
        <taxon>Magnoliopsida</taxon>
        <taxon>eudicotyledons</taxon>
        <taxon>Gunneridae</taxon>
        <taxon>Pentapetalae</taxon>
        <taxon>rosids</taxon>
        <taxon>fabids</taxon>
        <taxon>Malpighiales</taxon>
        <taxon>Rhizophoraceae</taxon>
        <taxon>Rhizophora</taxon>
    </lineage>
</organism>